<evidence type="ECO:0000256" key="1">
    <source>
        <dbReference type="ARBA" id="ARBA00010945"/>
    </source>
</evidence>
<dbReference type="PANTHER" id="PTHR35369:SF2">
    <property type="entry name" value="BLR3025 PROTEIN"/>
    <property type="match status" value="1"/>
</dbReference>
<feature type="domain" description="UmuC" evidence="3">
    <location>
        <begin position="18"/>
        <end position="144"/>
    </location>
</feature>
<organism evidence="4 5">
    <name type="scientific">Undibacterium nitidum</name>
    <dbReference type="NCBI Taxonomy" id="2762298"/>
    <lineage>
        <taxon>Bacteria</taxon>
        <taxon>Pseudomonadati</taxon>
        <taxon>Pseudomonadota</taxon>
        <taxon>Betaproteobacteria</taxon>
        <taxon>Burkholderiales</taxon>
        <taxon>Oxalobacteraceae</taxon>
        <taxon>Undibacterium</taxon>
    </lineage>
</organism>
<dbReference type="Gene3D" id="3.30.70.270">
    <property type="match status" value="1"/>
</dbReference>
<proteinExistence type="inferred from homology"/>
<name>A0A923HHK1_9BURK</name>
<dbReference type="InterPro" id="IPR043502">
    <property type="entry name" value="DNA/RNA_pol_sf"/>
</dbReference>
<dbReference type="SUPFAM" id="SSF56672">
    <property type="entry name" value="DNA/RNA polymerases"/>
    <property type="match status" value="1"/>
</dbReference>
<comment type="similarity">
    <text evidence="1">Belongs to the DNA polymerase type-Y family.</text>
</comment>
<reference evidence="4" key="1">
    <citation type="submission" date="2020-08" db="EMBL/GenBank/DDBJ databases">
        <title>Novel species isolated from subtropical streams in China.</title>
        <authorList>
            <person name="Lu H."/>
        </authorList>
    </citation>
    <scope>NUCLEOTIDE SEQUENCE</scope>
    <source>
        <strain evidence="4">LX22W</strain>
    </source>
</reference>
<dbReference type="PANTHER" id="PTHR35369">
    <property type="entry name" value="BLR3025 PROTEIN-RELATED"/>
    <property type="match status" value="1"/>
</dbReference>
<accession>A0A923HHK1</accession>
<dbReference type="InterPro" id="IPR001126">
    <property type="entry name" value="UmuC"/>
</dbReference>
<evidence type="ECO:0000313" key="4">
    <source>
        <dbReference type="EMBL" id="MBC3879940.1"/>
    </source>
</evidence>
<dbReference type="CDD" id="cd03468">
    <property type="entry name" value="PolY_like"/>
    <property type="match status" value="1"/>
</dbReference>
<keyword evidence="2" id="KW-0227">DNA damage</keyword>
<gene>
    <name evidence="4" type="ORF">H8K36_01000</name>
</gene>
<keyword evidence="5" id="KW-1185">Reference proteome</keyword>
<evidence type="ECO:0000313" key="5">
    <source>
        <dbReference type="Proteomes" id="UP000627446"/>
    </source>
</evidence>
<dbReference type="Proteomes" id="UP000627446">
    <property type="component" value="Unassembled WGS sequence"/>
</dbReference>
<dbReference type="InterPro" id="IPR043128">
    <property type="entry name" value="Rev_trsase/Diguanyl_cyclase"/>
</dbReference>
<dbReference type="Pfam" id="PF00817">
    <property type="entry name" value="IMS"/>
    <property type="match status" value="1"/>
</dbReference>
<dbReference type="AlphaFoldDB" id="A0A923HHK1"/>
<dbReference type="EMBL" id="JACOFZ010000001">
    <property type="protein sequence ID" value="MBC3879940.1"/>
    <property type="molecule type" value="Genomic_DNA"/>
</dbReference>
<protein>
    <submittedName>
        <fullName evidence="4">DNA polymerase Y family protein</fullName>
    </submittedName>
</protein>
<comment type="caution">
    <text evidence="4">The sequence shown here is derived from an EMBL/GenBank/DDBJ whole genome shotgun (WGS) entry which is preliminary data.</text>
</comment>
<sequence>MWVVIHLPNLPLEVFHPPWLAEKALVVVEQQRVFTMSKLARQAGIQTGMRVSSVHMLMPEAEIKNRDHEREQASLSAAAMASLQFTPQVCLLENASILMGVGASLTLFGGIRRLRRLIIQTIRQLGLSPQIGIAASAQGAWLLAQQVRHTQQPRQPNLRYALKQKRLHQRLNLLHISLLPAAQTWLDWLTGIGCETLGELRLLPRAGLQRRCGKELLRSLDLAYGEQQELQQWLEVPAQFSARLELPDRLENTDIIFHFAKALLLQLCGWLMQRQLAVTSLQFELEHERGRQARAPSQMNIPLAQASWREEHLSKLLKEHLGRLQLNAPAIAIRLTAQQVCPMHAPNADLFPEPGGNREEQSKLMELLVARLGAENVLYPAPQADHRPEIANQWVSILQKKTNRREAISANAYRPTWLLPQPQLLEVRQHRPHYRSALKLMSPAERIEAGWWNGQLVTRDYFIAENAQHLRCWIYRERIGHAQQAQDDEVWYLHGVFG</sequence>
<dbReference type="Gene3D" id="3.40.1170.60">
    <property type="match status" value="1"/>
</dbReference>
<dbReference type="InterPro" id="IPR050356">
    <property type="entry name" value="SulA_CellDiv_inhibitor"/>
</dbReference>
<evidence type="ECO:0000256" key="2">
    <source>
        <dbReference type="ARBA" id="ARBA00022763"/>
    </source>
</evidence>
<dbReference type="GO" id="GO:0006281">
    <property type="term" value="P:DNA repair"/>
    <property type="evidence" value="ECO:0007669"/>
    <property type="project" value="InterPro"/>
</dbReference>
<evidence type="ECO:0000259" key="3">
    <source>
        <dbReference type="Pfam" id="PF00817"/>
    </source>
</evidence>